<dbReference type="OrthoDB" id="9451547at2759"/>
<feature type="compositionally biased region" description="Basic and acidic residues" evidence="1">
    <location>
        <begin position="229"/>
        <end position="238"/>
    </location>
</feature>
<feature type="compositionally biased region" description="Basic and acidic residues" evidence="1">
    <location>
        <begin position="274"/>
        <end position="288"/>
    </location>
</feature>
<feature type="compositionally biased region" description="Low complexity" evidence="1">
    <location>
        <begin position="832"/>
        <end position="863"/>
    </location>
</feature>
<feature type="compositionally biased region" description="Basic and acidic residues" evidence="1">
    <location>
        <begin position="491"/>
        <end position="503"/>
    </location>
</feature>
<keyword evidence="2" id="KW-0472">Membrane</keyword>
<feature type="compositionally biased region" description="Basic and acidic residues" evidence="1">
    <location>
        <begin position="94"/>
        <end position="105"/>
    </location>
</feature>
<dbReference type="Proteomes" id="UP000294933">
    <property type="component" value="Unassembled WGS sequence"/>
</dbReference>
<gene>
    <name evidence="3" type="ORF">BD410DRAFT_780099</name>
</gene>
<accession>A0A4R5XEV1</accession>
<feature type="region of interest" description="Disordered" evidence="1">
    <location>
        <begin position="154"/>
        <end position="424"/>
    </location>
</feature>
<feature type="region of interest" description="Disordered" evidence="1">
    <location>
        <begin position="1"/>
        <end position="21"/>
    </location>
</feature>
<feature type="region of interest" description="Disordered" evidence="1">
    <location>
        <begin position="602"/>
        <end position="1121"/>
    </location>
</feature>
<evidence type="ECO:0000313" key="4">
    <source>
        <dbReference type="Proteomes" id="UP000294933"/>
    </source>
</evidence>
<feature type="compositionally biased region" description="Low complexity" evidence="1">
    <location>
        <begin position="927"/>
        <end position="961"/>
    </location>
</feature>
<feature type="compositionally biased region" description="Polar residues" evidence="1">
    <location>
        <begin position="176"/>
        <end position="192"/>
    </location>
</feature>
<feature type="compositionally biased region" description="Polar residues" evidence="1">
    <location>
        <begin position="689"/>
        <end position="701"/>
    </location>
</feature>
<feature type="compositionally biased region" description="Polar residues" evidence="1">
    <location>
        <begin position="617"/>
        <end position="626"/>
    </location>
</feature>
<feature type="compositionally biased region" description="Low complexity" evidence="1">
    <location>
        <begin position="1026"/>
        <end position="1039"/>
    </location>
</feature>
<keyword evidence="2" id="KW-1133">Transmembrane helix</keyword>
<name>A0A4R5XEV1_9AGAM</name>
<dbReference type="STRING" id="50990.A0A4R5XEV1"/>
<feature type="region of interest" description="Disordered" evidence="1">
    <location>
        <begin position="491"/>
        <end position="522"/>
    </location>
</feature>
<feature type="compositionally biased region" description="Low complexity" evidence="1">
    <location>
        <begin position="1092"/>
        <end position="1114"/>
    </location>
</feature>
<reference evidence="3 4" key="1">
    <citation type="submission" date="2018-06" db="EMBL/GenBank/DDBJ databases">
        <title>A transcriptomic atlas of mushroom development highlights an independent origin of complex multicellularity.</title>
        <authorList>
            <consortium name="DOE Joint Genome Institute"/>
            <person name="Krizsan K."/>
            <person name="Almasi E."/>
            <person name="Merenyi Z."/>
            <person name="Sahu N."/>
            <person name="Viragh M."/>
            <person name="Koszo T."/>
            <person name="Mondo S."/>
            <person name="Kiss B."/>
            <person name="Balint B."/>
            <person name="Kues U."/>
            <person name="Barry K."/>
            <person name="Hegedus J.C."/>
            <person name="Henrissat B."/>
            <person name="Johnson J."/>
            <person name="Lipzen A."/>
            <person name="Ohm R."/>
            <person name="Nagy I."/>
            <person name="Pangilinan J."/>
            <person name="Yan J."/>
            <person name="Xiong Y."/>
            <person name="Grigoriev I.V."/>
            <person name="Hibbett D.S."/>
            <person name="Nagy L.G."/>
        </authorList>
    </citation>
    <scope>NUCLEOTIDE SEQUENCE [LARGE SCALE GENOMIC DNA]</scope>
    <source>
        <strain evidence="3 4">SZMC22713</strain>
    </source>
</reference>
<feature type="compositionally biased region" description="Polar residues" evidence="1">
    <location>
        <begin position="812"/>
        <end position="831"/>
    </location>
</feature>
<dbReference type="EMBL" id="ML170156">
    <property type="protein sequence ID" value="TDL29631.1"/>
    <property type="molecule type" value="Genomic_DNA"/>
</dbReference>
<feature type="compositionally biased region" description="Polar residues" evidence="1">
    <location>
        <begin position="636"/>
        <end position="646"/>
    </location>
</feature>
<keyword evidence="4" id="KW-1185">Reference proteome</keyword>
<feature type="compositionally biased region" description="Basic and acidic residues" evidence="1">
    <location>
        <begin position="1040"/>
        <end position="1049"/>
    </location>
</feature>
<feature type="region of interest" description="Disordered" evidence="1">
    <location>
        <begin position="94"/>
        <end position="114"/>
    </location>
</feature>
<feature type="compositionally biased region" description="Basic residues" evidence="1">
    <location>
        <begin position="348"/>
        <end position="357"/>
    </location>
</feature>
<organism evidence="3 4">
    <name type="scientific">Rickenella mellea</name>
    <dbReference type="NCBI Taxonomy" id="50990"/>
    <lineage>
        <taxon>Eukaryota</taxon>
        <taxon>Fungi</taxon>
        <taxon>Dikarya</taxon>
        <taxon>Basidiomycota</taxon>
        <taxon>Agaricomycotina</taxon>
        <taxon>Agaricomycetes</taxon>
        <taxon>Hymenochaetales</taxon>
        <taxon>Rickenellaceae</taxon>
        <taxon>Rickenella</taxon>
    </lineage>
</organism>
<evidence type="ECO:0000313" key="3">
    <source>
        <dbReference type="EMBL" id="TDL29631.1"/>
    </source>
</evidence>
<feature type="compositionally biased region" description="Basic and acidic residues" evidence="1">
    <location>
        <begin position="511"/>
        <end position="521"/>
    </location>
</feature>
<feature type="compositionally biased region" description="Low complexity" evidence="1">
    <location>
        <begin position="1063"/>
        <end position="1072"/>
    </location>
</feature>
<dbReference type="AlphaFoldDB" id="A0A4R5XEV1"/>
<dbReference type="VEuPathDB" id="FungiDB:BD410DRAFT_780099"/>
<keyword evidence="2" id="KW-0812">Transmembrane</keyword>
<evidence type="ECO:0000256" key="1">
    <source>
        <dbReference type="SAM" id="MobiDB-lite"/>
    </source>
</evidence>
<feature type="compositionally biased region" description="Polar residues" evidence="1">
    <location>
        <begin position="970"/>
        <end position="994"/>
    </location>
</feature>
<feature type="compositionally biased region" description="Low complexity" evidence="1">
    <location>
        <begin position="656"/>
        <end position="674"/>
    </location>
</feature>
<sequence length="1121" mass="120029">MCDDTGDLLGRHEMPPLREPQSRVTTIAVTALLVFIGLMSLLVFRDLRNHFTRWQDQRYRRQKRRKHGIPDDDHRPFNVAYAAAVRERRERDILERSRQQAEQRMLHQNPTPPNGFPGAAFESVRLPRAATTQANVFTHHGDRQAVNSTTQMFPTPIESADSFNFGQRYQPRPETQLPQSSSDLRLQAQDVQSLPPVAKDLSQRKIRKNDTVPERKKHHLEEADDNAEEVTKKSRIEGLEPIDGDNEVDWKEYGGIPNSNNTEPDGQRGSKRQASPEDDHLLESTSKRNKDKRARKVSQEKKPSRKVIAIDVDQPEDIESIVRGKKRDRAEAGSTFGGDEDSPTNIGKKARRRKRRSNLGDLVDVDTRGKKRSHGAGSTVDSDEDENTDQKVKRKKGKRRTLEVGDGASSDESTAVLEPSCKGRKIGEEWESNGIRWMVGTDGRRRRQTLLRKRRTRYSMPKDSQHPDSQAEMVVVVETWLNDDEYKAAEERGDIYSPRKEPNTAEVEDPADAKVLPEKAGKQLLWSSPRKSGFGTRKAFGDSIVNVGLRLNPFDQPQVGVGKRVASGHMGFLAPNSNAPGLRQSKSYSKWEKQDLEAEAMAKLRKRLEDQKKLTTPEKSNTQSLPAPTPLAKSVAPSSSLTSAAFTEQPAASEIPSTTPSTTVSSFVKTSSGSADQPNPALSIPKAPQAQNSTTLFSSGAFNPPKAVGTQSKPPPFPSLLGGNQKIESAPKAEPPSATTHPFGAQKIDSTDATNNATNFFAKPPTGVAAGQPTPPAPTQGMNLFKVKGAAESANAPSGQTNPIFKFGSGATAPQSKPQQENISNQGSTQTPGSSAGGALLSRLGGPSAPSSGTTTASSPFAFPQAKPSGDGNVESRTAVSTGSTTVAKPKFEFGFGTKPSTPSALANGDPSKEATATATPTFKFNAPAAFSQPSSTTPTTTPKFFGMSSQNTSTPTTNPQPMKPKTNPFGGSTPNVFGTTPNPVGSDASTATSVFGGASKAGDTPKPLFAFGGTGVASSPSPFGTSPATTSTAVAPSKAMEEKTEKPKFQFNFGATGGGSSPFGSSALSGSNAQSVNATSSVFGGVPTAASPFNFNPSSSSPFSFGTSGNNNSEKAKDSK</sequence>
<feature type="transmembrane region" description="Helical" evidence="2">
    <location>
        <begin position="24"/>
        <end position="44"/>
    </location>
</feature>
<feature type="compositionally biased region" description="Polar residues" evidence="1">
    <location>
        <begin position="875"/>
        <end position="887"/>
    </location>
</feature>
<feature type="compositionally biased region" description="Basic and acidic residues" evidence="1">
    <location>
        <begin position="602"/>
        <end position="616"/>
    </location>
</feature>
<evidence type="ECO:0000256" key="2">
    <source>
        <dbReference type="SAM" id="Phobius"/>
    </source>
</evidence>
<protein>
    <submittedName>
        <fullName evidence="3">Uncharacterized protein</fullName>
    </submittedName>
</protein>
<feature type="compositionally biased region" description="Polar residues" evidence="1">
    <location>
        <begin position="1073"/>
        <end position="1083"/>
    </location>
</feature>
<proteinExistence type="predicted"/>